<feature type="transmembrane region" description="Helical" evidence="7">
    <location>
        <begin position="81"/>
        <end position="101"/>
    </location>
</feature>
<evidence type="ECO:0000256" key="2">
    <source>
        <dbReference type="ARBA" id="ARBA00006679"/>
    </source>
</evidence>
<keyword evidence="5 7" id="KW-1133">Transmembrane helix</keyword>
<feature type="transmembrane region" description="Helical" evidence="7">
    <location>
        <begin position="130"/>
        <end position="149"/>
    </location>
</feature>
<protein>
    <submittedName>
        <fullName evidence="8">DoxX family protein</fullName>
    </submittedName>
</protein>
<dbReference type="AlphaFoldDB" id="A0A514LFX7"/>
<dbReference type="Proteomes" id="UP000319756">
    <property type="component" value="Chromosome"/>
</dbReference>
<gene>
    <name evidence="8" type="ORF">EPH95_05825</name>
</gene>
<evidence type="ECO:0000256" key="6">
    <source>
        <dbReference type="ARBA" id="ARBA00023136"/>
    </source>
</evidence>
<evidence type="ECO:0000256" key="1">
    <source>
        <dbReference type="ARBA" id="ARBA00004651"/>
    </source>
</evidence>
<keyword evidence="4 7" id="KW-0812">Transmembrane</keyword>
<evidence type="ECO:0000313" key="9">
    <source>
        <dbReference type="Proteomes" id="UP000319756"/>
    </source>
</evidence>
<dbReference type="Pfam" id="PF07681">
    <property type="entry name" value="DoxX"/>
    <property type="match status" value="1"/>
</dbReference>
<organism evidence="8 9">
    <name type="scientific">Salicibibacter halophilus</name>
    <dbReference type="NCBI Taxonomy" id="2502791"/>
    <lineage>
        <taxon>Bacteria</taxon>
        <taxon>Bacillati</taxon>
        <taxon>Bacillota</taxon>
        <taxon>Bacilli</taxon>
        <taxon>Bacillales</taxon>
        <taxon>Bacillaceae</taxon>
        <taxon>Salicibibacter</taxon>
    </lineage>
</organism>
<evidence type="ECO:0000256" key="5">
    <source>
        <dbReference type="ARBA" id="ARBA00022989"/>
    </source>
</evidence>
<sequence>MYIFQQTCVIICSLSTIEKEYSRCYSYEKGLIFMIKSIFRFLISGGLLLLRFLLGGVMAVSGFEKLLDIGQYLSAFDPSPIPAPLVHITVIIEMLAGLMLLFGFFVRFSAATLVAPLIAAIFMLPYHQGWIINGYTDIIVLMVIAVILMSTKQPSLSSSTPSERGGLQG</sequence>
<dbReference type="RefSeq" id="WP_142088133.1">
    <property type="nucleotide sequence ID" value="NZ_CP035485.1"/>
</dbReference>
<evidence type="ECO:0000256" key="7">
    <source>
        <dbReference type="SAM" id="Phobius"/>
    </source>
</evidence>
<comment type="similarity">
    <text evidence="2">Belongs to the DoxX family.</text>
</comment>
<evidence type="ECO:0000256" key="4">
    <source>
        <dbReference type="ARBA" id="ARBA00022692"/>
    </source>
</evidence>
<evidence type="ECO:0000256" key="3">
    <source>
        <dbReference type="ARBA" id="ARBA00022475"/>
    </source>
</evidence>
<dbReference type="InterPro" id="IPR051907">
    <property type="entry name" value="DoxX-like_oxidoreductase"/>
</dbReference>
<keyword evidence="6 7" id="KW-0472">Membrane</keyword>
<name>A0A514LFX7_9BACI</name>
<dbReference type="InterPro" id="IPR032808">
    <property type="entry name" value="DoxX"/>
</dbReference>
<proteinExistence type="inferred from homology"/>
<dbReference type="GO" id="GO:0005886">
    <property type="term" value="C:plasma membrane"/>
    <property type="evidence" value="ECO:0007669"/>
    <property type="project" value="UniProtKB-SubCell"/>
</dbReference>
<comment type="subcellular location">
    <subcellularLocation>
        <location evidence="1">Cell membrane</location>
        <topology evidence="1">Multi-pass membrane protein</topology>
    </subcellularLocation>
</comment>
<feature type="transmembrane region" description="Helical" evidence="7">
    <location>
        <begin position="38"/>
        <end position="61"/>
    </location>
</feature>
<reference evidence="9" key="1">
    <citation type="submission" date="2019-01" db="EMBL/GenBank/DDBJ databases">
        <title>Genomic analysis of Salicibibacter sp. NKC3-5.</title>
        <authorList>
            <person name="Oh Y.J."/>
        </authorList>
    </citation>
    <scope>NUCLEOTIDE SEQUENCE [LARGE SCALE GENOMIC DNA]</scope>
    <source>
        <strain evidence="9">NKC3-5</strain>
    </source>
</reference>
<dbReference type="PANTHER" id="PTHR33452">
    <property type="entry name" value="OXIDOREDUCTASE CATD-RELATED"/>
    <property type="match status" value="1"/>
</dbReference>
<dbReference type="KEGG" id="sale:EPH95_05825"/>
<keyword evidence="9" id="KW-1185">Reference proteome</keyword>
<dbReference type="EMBL" id="CP035485">
    <property type="protein sequence ID" value="QDI90756.1"/>
    <property type="molecule type" value="Genomic_DNA"/>
</dbReference>
<dbReference type="PANTHER" id="PTHR33452:SF1">
    <property type="entry name" value="INNER MEMBRANE PROTEIN YPHA-RELATED"/>
    <property type="match status" value="1"/>
</dbReference>
<accession>A0A514LFX7</accession>
<evidence type="ECO:0000313" key="8">
    <source>
        <dbReference type="EMBL" id="QDI90756.1"/>
    </source>
</evidence>
<keyword evidence="3" id="KW-1003">Cell membrane</keyword>